<dbReference type="InterPro" id="IPR023393">
    <property type="entry name" value="START-like_dom_sf"/>
</dbReference>
<reference evidence="14 15" key="1">
    <citation type="journal article" date="2019" name="Genome Biol. Evol.">
        <title>The Rhododendron genome and chromosomal organization provide insight into shared whole-genome duplications across the heath family (Ericaceae).</title>
        <authorList>
            <person name="Soza V.L."/>
            <person name="Lindsley D."/>
            <person name="Waalkes A."/>
            <person name="Ramage E."/>
            <person name="Patwardhan R.P."/>
            <person name="Burton J.N."/>
            <person name="Adey A."/>
            <person name="Kumar A."/>
            <person name="Qiu R."/>
            <person name="Shendure J."/>
            <person name="Hall B."/>
        </authorList>
    </citation>
    <scope>NUCLEOTIDE SEQUENCE [LARGE SCALE GENOMIC DNA]</scope>
    <source>
        <strain evidence="14">RSF 1966-606</strain>
    </source>
</reference>
<sequence length="966" mass="106274">MAMVVARQQHSGSSSGGSISKHLDAGKYVRYTAEQVEALERVYAECPKPSSLRRQQLIRECPILCNIEAKQIKVWFQNRRCREKQRKEASRLQTVNRKLTAMNKLLMEENDRLQKQVSQLFISVFRHISYLNDVLQASAATTDASCESVVTTPQHSLRDANNPAGLLSIAEETLAEFLSKATGTAVDWVQMPGMKPGPDSVGIFAISHSCSGVAARACGLVSLEPTKIAEILKDRPSWFRECRSLEVFTMFPAGNGGTIELIYTQIYAPTTLAPARDFWTIRYTTSLDNGSLVVCERSLSGSGAGPNVAAASQFVRGEMLPSGYLIRPCEGGGSIIHIVDHLNLEAWSVPEVLRPLYESSKVVAQKMTIAALRYIRQIAQETSGEVVYGLGRQPAVLRTFSQRLSRGFNDAVNGFNDDGWSIMSCDGAEDVIVSVNSTKSLCATSTHSNSLSLLGGILCAKASMLLQNVPPAVLVRFLREHRSEWADFNVDAYSAAALKASSFAYPGMRPTRFTGSQIIMPLGHTIEHEEMLEVIRLEGHSLAQEDAFVSRDIHLLQVRSSVSWLISQNKMSSDDMSESNLEIKKWYGNMPYNSKLKVKLCIRWRSQGRSKDKALNADQSETIVNNEQKIFSIELLWLQICSGIDENAVGTCSELVFAPIDEMFPDDAPLLPSGFRVIPLDPKSVELNVFQLDLCILSDKINNCDEYSCSCWSSNVFNVQGDMQDTLTAHRTLDLTSSLEVGPATNLASGDASSNSNARSVLTIAFQFPFETSLQDSIAAMARQYVRSVISSVQRVAMAISPSGLSPTVGPKLSPGSPEALTLAHWICQSYSYHLGTELTRSDSEGADSVLKSLWHHPDAILCCSLKAHPVFVFANQAGLDMLETTLVALQDITLDKIFDESGRKVLFSEFSKIMQQGFACMPAGICMSTMGRHVSYEQAIAWKVLAAEESTVHCLAFSFVNWSFV</sequence>
<dbReference type="GO" id="GO:0030154">
    <property type="term" value="P:cell differentiation"/>
    <property type="evidence" value="ECO:0007669"/>
    <property type="project" value="UniProtKB-KW"/>
</dbReference>
<keyword evidence="15" id="KW-1185">Reference proteome</keyword>
<keyword evidence="9 10" id="KW-0539">Nucleus</keyword>
<keyword evidence="5" id="KW-0175">Coiled coil</keyword>
<dbReference type="PANTHER" id="PTHR45950">
    <property type="entry name" value="HOMEOBOX-LEUCINE ZIPPER PROTEIN ATHB-14"/>
    <property type="match status" value="1"/>
</dbReference>
<dbReference type="InterPro" id="IPR044830">
    <property type="entry name" value="HD-Zip_III"/>
</dbReference>
<dbReference type="SUPFAM" id="SSF55961">
    <property type="entry name" value="Bet v1-like"/>
    <property type="match status" value="1"/>
</dbReference>
<keyword evidence="3" id="KW-0221">Differentiation</keyword>
<evidence type="ECO:0000256" key="1">
    <source>
        <dbReference type="ARBA" id="ARBA00004123"/>
    </source>
</evidence>
<dbReference type="PANTHER" id="PTHR45950:SF10">
    <property type="entry name" value="HOMEOBOX-LEUCINE ZIPPER PROTEIN REVOLUTA"/>
    <property type="match status" value="1"/>
</dbReference>
<dbReference type="Proteomes" id="UP000428333">
    <property type="component" value="Linkage Group LG03"/>
</dbReference>
<protein>
    <recommendedName>
        <fullName evidence="16">Homeobox domain-containing protein</fullName>
    </recommendedName>
</protein>
<keyword evidence="4" id="KW-0805">Transcription regulation</keyword>
<dbReference type="PROSITE" id="PS50071">
    <property type="entry name" value="HOMEOBOX_2"/>
    <property type="match status" value="1"/>
</dbReference>
<proteinExistence type="inferred from homology"/>
<organism evidence="14 15">
    <name type="scientific">Rhododendron williamsianum</name>
    <dbReference type="NCBI Taxonomy" id="262921"/>
    <lineage>
        <taxon>Eukaryota</taxon>
        <taxon>Viridiplantae</taxon>
        <taxon>Streptophyta</taxon>
        <taxon>Embryophyta</taxon>
        <taxon>Tracheophyta</taxon>
        <taxon>Spermatophyta</taxon>
        <taxon>Magnoliopsida</taxon>
        <taxon>eudicotyledons</taxon>
        <taxon>Gunneridae</taxon>
        <taxon>Pentapetalae</taxon>
        <taxon>asterids</taxon>
        <taxon>Ericales</taxon>
        <taxon>Ericaceae</taxon>
        <taxon>Ericoideae</taxon>
        <taxon>Rhodoreae</taxon>
        <taxon>Rhododendron</taxon>
    </lineage>
</organism>
<evidence type="ECO:0000256" key="9">
    <source>
        <dbReference type="ARBA" id="ARBA00023242"/>
    </source>
</evidence>
<dbReference type="InterPro" id="IPR002913">
    <property type="entry name" value="START_lipid-bd_dom"/>
</dbReference>
<dbReference type="GO" id="GO:0008289">
    <property type="term" value="F:lipid binding"/>
    <property type="evidence" value="ECO:0007669"/>
    <property type="project" value="InterPro"/>
</dbReference>
<dbReference type="CDD" id="cd00086">
    <property type="entry name" value="homeodomain"/>
    <property type="match status" value="1"/>
</dbReference>
<feature type="DNA-binding region" description="Homeobox" evidence="10">
    <location>
        <begin position="24"/>
        <end position="87"/>
    </location>
</feature>
<evidence type="ECO:0000259" key="12">
    <source>
        <dbReference type="PROSITE" id="PS50071"/>
    </source>
</evidence>
<comment type="similarity">
    <text evidence="2">Belongs to the HD-ZIP homeobox family. Class III subfamily.</text>
</comment>
<dbReference type="Pfam" id="PF00046">
    <property type="entry name" value="Homeodomain"/>
    <property type="match status" value="1"/>
</dbReference>
<name>A0A6A4LR92_9ERIC</name>
<keyword evidence="7 10" id="KW-0371">Homeobox</keyword>
<evidence type="ECO:0000256" key="6">
    <source>
        <dbReference type="ARBA" id="ARBA00023125"/>
    </source>
</evidence>
<dbReference type="SMART" id="SM00234">
    <property type="entry name" value="START"/>
    <property type="match status" value="1"/>
</dbReference>
<dbReference type="GO" id="GO:0003700">
    <property type="term" value="F:DNA-binding transcription factor activity"/>
    <property type="evidence" value="ECO:0007669"/>
    <property type="project" value="InterPro"/>
</dbReference>
<dbReference type="InterPro" id="IPR013978">
    <property type="entry name" value="MEKHLA"/>
</dbReference>
<comment type="subcellular location">
    <subcellularLocation>
        <location evidence="1 10 11">Nucleus</location>
    </subcellularLocation>
</comment>
<keyword evidence="8" id="KW-0804">Transcription</keyword>
<dbReference type="PROSITE" id="PS50848">
    <property type="entry name" value="START"/>
    <property type="match status" value="1"/>
</dbReference>
<dbReference type="Gene3D" id="3.30.530.20">
    <property type="match status" value="1"/>
</dbReference>
<dbReference type="CDD" id="cd08875">
    <property type="entry name" value="START_ArGLABRA2_like"/>
    <property type="match status" value="1"/>
</dbReference>
<dbReference type="Gene3D" id="1.10.10.60">
    <property type="entry name" value="Homeodomain-like"/>
    <property type="match status" value="1"/>
</dbReference>
<evidence type="ECO:0000256" key="7">
    <source>
        <dbReference type="ARBA" id="ARBA00023155"/>
    </source>
</evidence>
<dbReference type="GO" id="GO:0005634">
    <property type="term" value="C:nucleus"/>
    <property type="evidence" value="ECO:0007669"/>
    <property type="project" value="UniProtKB-SubCell"/>
</dbReference>
<dbReference type="CDD" id="cd14686">
    <property type="entry name" value="bZIP"/>
    <property type="match status" value="1"/>
</dbReference>
<comment type="caution">
    <text evidence="14">The sequence shown here is derived from an EMBL/GenBank/DDBJ whole genome shotgun (WGS) entry which is preliminary data.</text>
</comment>
<dbReference type="GO" id="GO:0003677">
    <property type="term" value="F:DNA binding"/>
    <property type="evidence" value="ECO:0007669"/>
    <property type="project" value="UniProtKB-UniRule"/>
</dbReference>
<dbReference type="InterPro" id="IPR001356">
    <property type="entry name" value="HD"/>
</dbReference>
<evidence type="ECO:0000256" key="3">
    <source>
        <dbReference type="ARBA" id="ARBA00022782"/>
    </source>
</evidence>
<feature type="domain" description="Homeobox" evidence="12">
    <location>
        <begin position="22"/>
        <end position="86"/>
    </location>
</feature>
<evidence type="ECO:0000256" key="10">
    <source>
        <dbReference type="PROSITE-ProRule" id="PRU00108"/>
    </source>
</evidence>
<gene>
    <name evidence="14" type="ORF">C3L33_04664</name>
</gene>
<evidence type="ECO:0000313" key="14">
    <source>
        <dbReference type="EMBL" id="KAE9463446.1"/>
    </source>
</evidence>
<feature type="domain" description="START" evidence="13">
    <location>
        <begin position="159"/>
        <end position="387"/>
    </location>
</feature>
<dbReference type="OrthoDB" id="125004at2759"/>
<evidence type="ECO:0000256" key="5">
    <source>
        <dbReference type="ARBA" id="ARBA00023054"/>
    </source>
</evidence>
<accession>A0A6A4LR92</accession>
<evidence type="ECO:0000256" key="11">
    <source>
        <dbReference type="RuleBase" id="RU000682"/>
    </source>
</evidence>
<dbReference type="AlphaFoldDB" id="A0A6A4LR92"/>
<feature type="non-terminal residue" evidence="14">
    <location>
        <position position="1"/>
    </location>
</feature>
<evidence type="ECO:0000256" key="2">
    <source>
        <dbReference type="ARBA" id="ARBA00010338"/>
    </source>
</evidence>
<keyword evidence="6 10" id="KW-0238">DNA-binding</keyword>
<evidence type="ECO:0008006" key="16">
    <source>
        <dbReference type="Google" id="ProtNLM"/>
    </source>
</evidence>
<dbReference type="Pfam" id="PF01852">
    <property type="entry name" value="START"/>
    <property type="match status" value="1"/>
</dbReference>
<evidence type="ECO:0000259" key="13">
    <source>
        <dbReference type="PROSITE" id="PS50848"/>
    </source>
</evidence>
<dbReference type="EMBL" id="QEFC01000569">
    <property type="protein sequence ID" value="KAE9463446.1"/>
    <property type="molecule type" value="Genomic_DNA"/>
</dbReference>
<evidence type="ECO:0000256" key="8">
    <source>
        <dbReference type="ARBA" id="ARBA00023163"/>
    </source>
</evidence>
<evidence type="ECO:0000256" key="4">
    <source>
        <dbReference type="ARBA" id="ARBA00023015"/>
    </source>
</evidence>
<evidence type="ECO:0000313" key="15">
    <source>
        <dbReference type="Proteomes" id="UP000428333"/>
    </source>
</evidence>
<dbReference type="SUPFAM" id="SSF46689">
    <property type="entry name" value="Homeodomain-like"/>
    <property type="match status" value="1"/>
</dbReference>
<dbReference type="SMART" id="SM00389">
    <property type="entry name" value="HOX"/>
    <property type="match status" value="1"/>
</dbReference>
<dbReference type="Pfam" id="PF08670">
    <property type="entry name" value="MEKHLA"/>
    <property type="match status" value="1"/>
</dbReference>
<dbReference type="InterPro" id="IPR009057">
    <property type="entry name" value="Homeodomain-like_sf"/>
</dbReference>